<feature type="transmembrane region" description="Helical" evidence="1">
    <location>
        <begin position="420"/>
        <end position="442"/>
    </location>
</feature>
<dbReference type="Pfam" id="PF00429">
    <property type="entry name" value="TLV_coat"/>
    <property type="match status" value="1"/>
</dbReference>
<feature type="chain" id="PRO_5003986055" evidence="2">
    <location>
        <begin position="25"/>
        <end position="478"/>
    </location>
</feature>
<accession>L7Z1L3</accession>
<keyword evidence="1" id="KW-0812">Transmembrane</keyword>
<keyword evidence="1" id="KW-1133">Transmembrane helix</keyword>
<evidence type="ECO:0000256" key="2">
    <source>
        <dbReference type="SAM" id="SignalP"/>
    </source>
</evidence>
<name>L7Z1L3_ANTAM</name>
<dbReference type="EMBL" id="JX412984">
    <property type="protein sequence ID" value="AGE09558.1"/>
    <property type="molecule type" value="Genomic_DNA"/>
</dbReference>
<keyword evidence="3" id="KW-0946">Virion</keyword>
<dbReference type="PANTHER" id="PTHR10424:SF8">
    <property type="entry name" value="ENDOGENOUS RETROVIRUS GROUP PABLB MEMBER 1 ENV POLYPROTEIN"/>
    <property type="match status" value="1"/>
</dbReference>
<dbReference type="InterPro" id="IPR018154">
    <property type="entry name" value="TLV/ENV_coat_polyprotein"/>
</dbReference>
<keyword evidence="2" id="KW-0732">Signal</keyword>
<feature type="signal peptide" evidence="2">
    <location>
        <begin position="1"/>
        <end position="24"/>
    </location>
</feature>
<dbReference type="PANTHER" id="PTHR10424">
    <property type="entry name" value="VIRAL ENVELOPE PROTEIN"/>
    <property type="match status" value="1"/>
</dbReference>
<proteinExistence type="predicted"/>
<organism evidence="3">
    <name type="scientific">Antilocapra americana</name>
    <name type="common">Pronghorn</name>
    <dbReference type="NCBI Taxonomy" id="9891"/>
    <lineage>
        <taxon>Eukaryota</taxon>
        <taxon>Metazoa</taxon>
        <taxon>Chordata</taxon>
        <taxon>Craniata</taxon>
        <taxon>Vertebrata</taxon>
        <taxon>Euteleostomi</taxon>
        <taxon>Mammalia</taxon>
        <taxon>Eutheria</taxon>
        <taxon>Laurasiatheria</taxon>
        <taxon>Artiodactyla</taxon>
        <taxon>Ruminantia</taxon>
        <taxon>Pecora</taxon>
        <taxon>Antilocapridae</taxon>
        <taxon>Antilocapra</taxon>
    </lineage>
</organism>
<evidence type="ECO:0000256" key="1">
    <source>
        <dbReference type="SAM" id="Phobius"/>
    </source>
</evidence>
<keyword evidence="1" id="KW-0472">Membrane</keyword>
<evidence type="ECO:0000313" key="3">
    <source>
        <dbReference type="EMBL" id="AGE09558.1"/>
    </source>
</evidence>
<dbReference type="SUPFAM" id="SSF58069">
    <property type="entry name" value="Virus ectodomain"/>
    <property type="match status" value="1"/>
</dbReference>
<dbReference type="AlphaFoldDB" id="L7Z1L3"/>
<dbReference type="Gene3D" id="1.10.287.210">
    <property type="match status" value="1"/>
</dbReference>
<keyword evidence="3" id="KW-0261">Viral envelope protein</keyword>
<sequence>MELGKRFLLLCLTNATLNLTTVSAQDNVFISWAHSYTNFHNSSNCWVCGAMPLSVMDGLPWWVSPLRYGDFTPLCSFLEQQKETFLSLTNHNLSLLSWCKKKPSMGLGHGVTFNLNTSLTEVTRAYTSYIRNKKEKGSLTKEGQASRYLEQYYQVWDEYFWMTPEKGQLITPATICWEQREHKVGFGDRPLDPKELKYMGYLSPAQCKQILEVTYHPNRSAQWPGSDWKYNPGIRWVAPNGTQWLSGLNLWPWLPVGWVGPCTLGFAFAHGSIKPSLHQPPVNLPYLHARWTRSVFQWYDYLAALFVPSIGTTDVMIKVEALTNFTRQALLDSTKAIQALNEEQIQMRKAVIQNRMALDILTAAQGGTCAIIKVECCVYIPDLSRNVSTALEDMQNQVKAMSNENIPSWTSVLSWVKGDWWKTIVTVFIMVLIILLCGPCFLQCLVNFVTQRLIAFSHVGGRRTKVKYIPVNDARYRN</sequence>
<reference evidence="3" key="1">
    <citation type="journal article" date="2013" name="Proc. Natl. Acad. Sci. U.S.A.">
        <title>Captured retroviral envelope syncytin gene associated with the unique placental structure of higher ruminants.</title>
        <authorList>
            <person name="Cornelis G."/>
            <person name="Heidmann O."/>
            <person name="Degrelle S."/>
            <person name="Vernochet C."/>
            <person name="Lavialle C."/>
            <person name="Letzelter C."/>
            <person name="Bernard-Stoecklin S."/>
            <person name="Mulot B."/>
            <person name="Hassanin A."/>
            <person name="Guillomot M."/>
            <person name="Hue I."/>
            <person name="Heidmann T."/>
            <person name="Dupressoir A."/>
        </authorList>
    </citation>
    <scope>NUCLEOTIDE SEQUENCE</scope>
</reference>
<protein>
    <submittedName>
        <fullName evidence="3">Envelope protein syncytin-rum1</fullName>
    </submittedName>
</protein>